<evidence type="ECO:0000313" key="3">
    <source>
        <dbReference type="Proteomes" id="UP001157418"/>
    </source>
</evidence>
<proteinExistence type="predicted"/>
<accession>A0AAU9MVM5</accession>
<sequence length="78" mass="8719">MEDDDNQTPPSVCMLGSKHPGLQSPTSKLSPDLHNLPSCRTTHQKQLRQLRPHFDSCHLLWSATGEFFAVVGVQFGFL</sequence>
<gene>
    <name evidence="2" type="ORF">LVIROSA_LOCUS17866</name>
</gene>
<protein>
    <submittedName>
        <fullName evidence="2">Uncharacterized protein</fullName>
    </submittedName>
</protein>
<evidence type="ECO:0000313" key="2">
    <source>
        <dbReference type="EMBL" id="CAH1431136.1"/>
    </source>
</evidence>
<comment type="caution">
    <text evidence="2">The sequence shown here is derived from an EMBL/GenBank/DDBJ whole genome shotgun (WGS) entry which is preliminary data.</text>
</comment>
<dbReference type="AlphaFoldDB" id="A0AAU9MVM5"/>
<keyword evidence="3" id="KW-1185">Reference proteome</keyword>
<evidence type="ECO:0000256" key="1">
    <source>
        <dbReference type="SAM" id="MobiDB-lite"/>
    </source>
</evidence>
<name>A0AAU9MVM5_9ASTR</name>
<organism evidence="2 3">
    <name type="scientific">Lactuca virosa</name>
    <dbReference type="NCBI Taxonomy" id="75947"/>
    <lineage>
        <taxon>Eukaryota</taxon>
        <taxon>Viridiplantae</taxon>
        <taxon>Streptophyta</taxon>
        <taxon>Embryophyta</taxon>
        <taxon>Tracheophyta</taxon>
        <taxon>Spermatophyta</taxon>
        <taxon>Magnoliopsida</taxon>
        <taxon>eudicotyledons</taxon>
        <taxon>Gunneridae</taxon>
        <taxon>Pentapetalae</taxon>
        <taxon>asterids</taxon>
        <taxon>campanulids</taxon>
        <taxon>Asterales</taxon>
        <taxon>Asteraceae</taxon>
        <taxon>Cichorioideae</taxon>
        <taxon>Cichorieae</taxon>
        <taxon>Lactucinae</taxon>
        <taxon>Lactuca</taxon>
    </lineage>
</organism>
<dbReference type="EMBL" id="CAKMRJ010003334">
    <property type="protein sequence ID" value="CAH1431136.1"/>
    <property type="molecule type" value="Genomic_DNA"/>
</dbReference>
<feature type="region of interest" description="Disordered" evidence="1">
    <location>
        <begin position="1"/>
        <end position="35"/>
    </location>
</feature>
<reference evidence="2 3" key="1">
    <citation type="submission" date="2022-01" db="EMBL/GenBank/DDBJ databases">
        <authorList>
            <person name="Xiong W."/>
            <person name="Schranz E."/>
        </authorList>
    </citation>
    <scope>NUCLEOTIDE SEQUENCE [LARGE SCALE GENOMIC DNA]</scope>
</reference>
<dbReference type="Proteomes" id="UP001157418">
    <property type="component" value="Unassembled WGS sequence"/>
</dbReference>